<keyword evidence="1" id="KW-0175">Coiled coil</keyword>
<evidence type="ECO:0008006" key="4">
    <source>
        <dbReference type="Google" id="ProtNLM"/>
    </source>
</evidence>
<evidence type="ECO:0000313" key="2">
    <source>
        <dbReference type="EMBL" id="AXT46336.1"/>
    </source>
</evidence>
<keyword evidence="3" id="KW-1185">Reference proteome</keyword>
<gene>
    <name evidence="2" type="ORF">D1345_09115</name>
</gene>
<evidence type="ECO:0000256" key="1">
    <source>
        <dbReference type="SAM" id="Coils"/>
    </source>
</evidence>
<proteinExistence type="predicted"/>
<organism evidence="2 3">
    <name type="scientific">Chromobacterium rhizoryzae</name>
    <dbReference type="NCBI Taxonomy" id="1778675"/>
    <lineage>
        <taxon>Bacteria</taxon>
        <taxon>Pseudomonadati</taxon>
        <taxon>Pseudomonadota</taxon>
        <taxon>Betaproteobacteria</taxon>
        <taxon>Neisseriales</taxon>
        <taxon>Chromobacteriaceae</taxon>
        <taxon>Chromobacterium</taxon>
    </lineage>
</organism>
<evidence type="ECO:0000313" key="3">
    <source>
        <dbReference type="Proteomes" id="UP000259465"/>
    </source>
</evidence>
<reference evidence="2 3" key="1">
    <citation type="submission" date="2018-08" db="EMBL/GenBank/DDBJ databases">
        <title>Complete genome sequence of JP2-74.</title>
        <authorList>
            <person name="Wu L."/>
        </authorList>
    </citation>
    <scope>NUCLEOTIDE SEQUENCE [LARGE SCALE GENOMIC DNA]</scope>
    <source>
        <strain evidence="2 3">JP2-74</strain>
    </source>
</reference>
<dbReference type="KEGG" id="crz:D1345_09115"/>
<sequence length="130" mass="13809">MIWILKNWQLFATLALATALVGAGWHYRQVLAERDTAQVQVKQAQAELATKAKQDAVSAKVDASATATAQQTQIVYRAINKEVTKYVETHPANCTLPAGWVQLHNAAAIGQLPDTSGSAHDASGAAANAE</sequence>
<protein>
    <recommendedName>
        <fullName evidence="4">DUF2570 domain-containing protein</fullName>
    </recommendedName>
</protein>
<feature type="coiled-coil region" evidence="1">
    <location>
        <begin position="27"/>
        <end position="54"/>
    </location>
</feature>
<dbReference type="Proteomes" id="UP000259465">
    <property type="component" value="Chromosome"/>
</dbReference>
<dbReference type="EMBL" id="CP031968">
    <property type="protein sequence ID" value="AXT46336.1"/>
    <property type="molecule type" value="Genomic_DNA"/>
</dbReference>
<accession>A0AAD0RSR9</accession>
<dbReference type="AlphaFoldDB" id="A0AAD0RSR9"/>
<name>A0AAD0RSR9_9NEIS</name>